<keyword evidence="6 8" id="KW-1133">Transmembrane helix</keyword>
<feature type="transmembrane region" description="Helical" evidence="8">
    <location>
        <begin position="146"/>
        <end position="169"/>
    </location>
</feature>
<keyword evidence="3" id="KW-1003">Cell membrane</keyword>
<feature type="transmembrane region" description="Helical" evidence="8">
    <location>
        <begin position="206"/>
        <end position="224"/>
    </location>
</feature>
<evidence type="ECO:0000256" key="3">
    <source>
        <dbReference type="ARBA" id="ARBA00022475"/>
    </source>
</evidence>
<keyword evidence="4" id="KW-0997">Cell inner membrane</keyword>
<comment type="subcellular location">
    <subcellularLocation>
        <location evidence="1">Cell inner membrane</location>
        <topology evidence="1">Multi-pass membrane protein</topology>
    </subcellularLocation>
    <subcellularLocation>
        <location evidence="8">Cell membrane</location>
        <topology evidence="8">Multi-pass membrane protein</topology>
    </subcellularLocation>
</comment>
<dbReference type="InterPro" id="IPR035906">
    <property type="entry name" value="MetI-like_sf"/>
</dbReference>
<dbReference type="EMBL" id="SSWH01000004">
    <property type="protein sequence ID" value="THJ67020.1"/>
    <property type="molecule type" value="Genomic_DNA"/>
</dbReference>
<dbReference type="OrthoDB" id="9808619at2"/>
<dbReference type="RefSeq" id="WP_136453612.1">
    <property type="nucleotide sequence ID" value="NZ_SSWH01000004.1"/>
</dbReference>
<feature type="transmembrane region" description="Helical" evidence="8">
    <location>
        <begin position="361"/>
        <end position="387"/>
    </location>
</feature>
<feature type="transmembrane region" description="Helical" evidence="8">
    <location>
        <begin position="252"/>
        <end position="271"/>
    </location>
</feature>
<dbReference type="PANTHER" id="PTHR43357:SF4">
    <property type="entry name" value="INNER MEMBRANE ABC TRANSPORTER PERMEASE PROTEIN YDCV"/>
    <property type="match status" value="1"/>
</dbReference>
<evidence type="ECO:0000256" key="2">
    <source>
        <dbReference type="ARBA" id="ARBA00022448"/>
    </source>
</evidence>
<evidence type="ECO:0000256" key="4">
    <source>
        <dbReference type="ARBA" id="ARBA00022519"/>
    </source>
</evidence>
<protein>
    <submittedName>
        <fullName evidence="11">Iron ABC transporter permease</fullName>
    </submittedName>
</protein>
<dbReference type="PROSITE" id="PS50928">
    <property type="entry name" value="ABC_TM1"/>
    <property type="match status" value="2"/>
</dbReference>
<evidence type="ECO:0000256" key="7">
    <source>
        <dbReference type="ARBA" id="ARBA00023136"/>
    </source>
</evidence>
<reference evidence="11 12" key="1">
    <citation type="submission" date="2019-04" db="EMBL/GenBank/DDBJ databases">
        <authorList>
            <person name="Liu Q."/>
            <person name="Xin Y.-H."/>
        </authorList>
    </citation>
    <scope>NUCLEOTIDE SEQUENCE [LARGE SCALE GENOMIC DNA]</scope>
    <source>
        <strain evidence="11 12">AM23</strain>
    </source>
</reference>
<feature type="domain" description="ABC transmembrane type-1" evidence="10">
    <location>
        <begin position="66"/>
        <end position="271"/>
    </location>
</feature>
<feature type="transmembrane region" description="Helical" evidence="8">
    <location>
        <begin position="426"/>
        <end position="446"/>
    </location>
</feature>
<gene>
    <name evidence="11" type="ORF">E8P82_06125</name>
</gene>
<evidence type="ECO:0000256" key="6">
    <source>
        <dbReference type="ARBA" id="ARBA00022989"/>
    </source>
</evidence>
<dbReference type="SUPFAM" id="SSF161098">
    <property type="entry name" value="MetI-like"/>
    <property type="match status" value="2"/>
</dbReference>
<dbReference type="InterPro" id="IPR000515">
    <property type="entry name" value="MetI-like"/>
</dbReference>
<keyword evidence="5 8" id="KW-0812">Transmembrane</keyword>
<feature type="transmembrane region" description="Helical" evidence="8">
    <location>
        <begin position="101"/>
        <end position="126"/>
    </location>
</feature>
<dbReference type="Proteomes" id="UP000305233">
    <property type="component" value="Unassembled WGS sequence"/>
</dbReference>
<feature type="region of interest" description="Disordered" evidence="9">
    <location>
        <begin position="569"/>
        <end position="619"/>
    </location>
</feature>
<comment type="similarity">
    <text evidence="8">Belongs to the binding-protein-dependent transport system permease family.</text>
</comment>
<keyword evidence="12" id="KW-1185">Reference proteome</keyword>
<feature type="transmembrane region" description="Helical" evidence="8">
    <location>
        <begin position="12"/>
        <end position="32"/>
    </location>
</feature>
<evidence type="ECO:0000313" key="12">
    <source>
        <dbReference type="Proteomes" id="UP000305233"/>
    </source>
</evidence>
<dbReference type="CDD" id="cd06261">
    <property type="entry name" value="TM_PBP2"/>
    <property type="match status" value="2"/>
</dbReference>
<sequence length="619" mass="66904">MRTRSASRMLRSPLVVVTLIILTWFSAAFLLWPNLNLLAETFFPGGEFTGRAVERLLSSDRAMRSLANSFLLAVVLSITVNVVGIFVVLVTQYFRIRGSRILWLGYATTFLFGGIVLAAGYKFIYGSDGIVTELIAPYFPGLDRDWFSGFFAVLFVMTLASTTNHLLFLGNAIRDVDFQTIEAARNMGASDWTILRRVVLPVLKPTLFAVTILSFLVGLGALSAPQVLGGEDFQTITPIILTFANSSSSRDIAALLALVLGAATIIMLAIMSRLERGGTYHTVARVAAPLQKQRISNPVVNVVVHVVAYVLFVIYISPLVLIFLYSFMDSASISAGVLSPDRFTLENYTRVLSQGSVLRPFIVSIVYSGLSAIITVGGLLFVTRIIQKYRTGLTTTFEYLLHIPWILPAAMIALGLVMTYDEPSPLLGGAVLSGTTVILLVAFVVVKIPFTLRMLKAAFSSVNESMEEAATIMGAGALYTFRRILLPAVLPTAAAIAALNFNSQLDDYDTAVFLAHPLYQPLGLQIKANTEGGADVNAVANTFVYTVLLMIVMGLTMYLVYGRGSRRGRKKRRSAVTAPTEPAPDAPVVPTNAGEAHPALGATSEVNPPPPVASGSTRQ</sequence>
<feature type="transmembrane region" description="Helical" evidence="8">
    <location>
        <begin position="66"/>
        <end position="89"/>
    </location>
</feature>
<organism evidence="11 12">
    <name type="scientific">Arthrobacter echini</name>
    <dbReference type="NCBI Taxonomy" id="1529066"/>
    <lineage>
        <taxon>Bacteria</taxon>
        <taxon>Bacillati</taxon>
        <taxon>Actinomycetota</taxon>
        <taxon>Actinomycetes</taxon>
        <taxon>Micrococcales</taxon>
        <taxon>Micrococcaceae</taxon>
        <taxon>Arthrobacter</taxon>
    </lineage>
</organism>
<proteinExistence type="inferred from homology"/>
<accession>A0A4S5E6D5</accession>
<dbReference type="GO" id="GO:0005886">
    <property type="term" value="C:plasma membrane"/>
    <property type="evidence" value="ECO:0007669"/>
    <property type="project" value="UniProtKB-SubCell"/>
</dbReference>
<evidence type="ECO:0000259" key="10">
    <source>
        <dbReference type="PROSITE" id="PS50928"/>
    </source>
</evidence>
<comment type="caution">
    <text evidence="11">The sequence shown here is derived from an EMBL/GenBank/DDBJ whole genome shotgun (WGS) entry which is preliminary data.</text>
</comment>
<feature type="transmembrane region" description="Helical" evidence="8">
    <location>
        <begin position="484"/>
        <end position="501"/>
    </location>
</feature>
<feature type="transmembrane region" description="Helical" evidence="8">
    <location>
        <begin position="399"/>
        <end position="420"/>
    </location>
</feature>
<name>A0A4S5E6D5_9MICC</name>
<feature type="transmembrane region" description="Helical" evidence="8">
    <location>
        <begin position="543"/>
        <end position="561"/>
    </location>
</feature>
<evidence type="ECO:0000313" key="11">
    <source>
        <dbReference type="EMBL" id="THJ67020.1"/>
    </source>
</evidence>
<feature type="domain" description="ABC transmembrane type-1" evidence="10">
    <location>
        <begin position="357"/>
        <end position="561"/>
    </location>
</feature>
<evidence type="ECO:0000256" key="8">
    <source>
        <dbReference type="RuleBase" id="RU363032"/>
    </source>
</evidence>
<evidence type="ECO:0000256" key="9">
    <source>
        <dbReference type="SAM" id="MobiDB-lite"/>
    </source>
</evidence>
<feature type="transmembrane region" description="Helical" evidence="8">
    <location>
        <begin position="302"/>
        <end position="328"/>
    </location>
</feature>
<keyword evidence="7 8" id="KW-0472">Membrane</keyword>
<dbReference type="Gene3D" id="1.10.3720.10">
    <property type="entry name" value="MetI-like"/>
    <property type="match status" value="2"/>
</dbReference>
<dbReference type="GO" id="GO:0055085">
    <property type="term" value="P:transmembrane transport"/>
    <property type="evidence" value="ECO:0007669"/>
    <property type="project" value="InterPro"/>
</dbReference>
<dbReference type="AlphaFoldDB" id="A0A4S5E6D5"/>
<evidence type="ECO:0000256" key="5">
    <source>
        <dbReference type="ARBA" id="ARBA00022692"/>
    </source>
</evidence>
<evidence type="ECO:0000256" key="1">
    <source>
        <dbReference type="ARBA" id="ARBA00004429"/>
    </source>
</evidence>
<dbReference type="Pfam" id="PF00528">
    <property type="entry name" value="BPD_transp_1"/>
    <property type="match status" value="2"/>
</dbReference>
<dbReference type="PANTHER" id="PTHR43357">
    <property type="entry name" value="INNER MEMBRANE ABC TRANSPORTER PERMEASE PROTEIN YDCV"/>
    <property type="match status" value="1"/>
</dbReference>
<keyword evidence="2 8" id="KW-0813">Transport</keyword>